<name>A0A916ZER1_9HYPH</name>
<keyword evidence="2" id="KW-1185">Reference proteome</keyword>
<accession>A0A916ZER1</accession>
<gene>
    <name evidence="1" type="ORF">GCM10011390_09360</name>
</gene>
<dbReference type="AlphaFoldDB" id="A0A916ZER1"/>
<reference evidence="1" key="2">
    <citation type="submission" date="2020-09" db="EMBL/GenBank/DDBJ databases">
        <authorList>
            <person name="Sun Q."/>
            <person name="Zhou Y."/>
        </authorList>
    </citation>
    <scope>NUCLEOTIDE SEQUENCE</scope>
    <source>
        <strain evidence="1">CGMCC 1.15367</strain>
    </source>
</reference>
<organism evidence="1 2">
    <name type="scientific">Aureimonas endophytica</name>
    <dbReference type="NCBI Taxonomy" id="2027858"/>
    <lineage>
        <taxon>Bacteria</taxon>
        <taxon>Pseudomonadati</taxon>
        <taxon>Pseudomonadota</taxon>
        <taxon>Alphaproteobacteria</taxon>
        <taxon>Hyphomicrobiales</taxon>
        <taxon>Aurantimonadaceae</taxon>
        <taxon>Aureimonas</taxon>
    </lineage>
</organism>
<proteinExistence type="predicted"/>
<evidence type="ECO:0000313" key="1">
    <source>
        <dbReference type="EMBL" id="GGD92757.1"/>
    </source>
</evidence>
<evidence type="ECO:0000313" key="2">
    <source>
        <dbReference type="Proteomes" id="UP000644699"/>
    </source>
</evidence>
<comment type="caution">
    <text evidence="1">The sequence shown here is derived from an EMBL/GenBank/DDBJ whole genome shotgun (WGS) entry which is preliminary data.</text>
</comment>
<reference evidence="1" key="1">
    <citation type="journal article" date="2014" name="Int. J. Syst. Evol. Microbiol.">
        <title>Complete genome sequence of Corynebacterium casei LMG S-19264T (=DSM 44701T), isolated from a smear-ripened cheese.</title>
        <authorList>
            <consortium name="US DOE Joint Genome Institute (JGI-PGF)"/>
            <person name="Walter F."/>
            <person name="Albersmeier A."/>
            <person name="Kalinowski J."/>
            <person name="Ruckert C."/>
        </authorList>
    </citation>
    <scope>NUCLEOTIDE SEQUENCE</scope>
    <source>
        <strain evidence="1">CGMCC 1.15367</strain>
    </source>
</reference>
<dbReference type="EMBL" id="BMIQ01000001">
    <property type="protein sequence ID" value="GGD92757.1"/>
    <property type="molecule type" value="Genomic_DNA"/>
</dbReference>
<sequence length="63" mass="7072">MTVLHVVASLFLTGLFWSADILDMESAPEELLACFALNALTLWALRRVGRAVLAQVRQWDVSR</sequence>
<protein>
    <submittedName>
        <fullName evidence="1">Uncharacterized protein</fullName>
    </submittedName>
</protein>
<dbReference type="Proteomes" id="UP000644699">
    <property type="component" value="Unassembled WGS sequence"/>
</dbReference>